<dbReference type="AlphaFoldDB" id="A0A836BNJ9"/>
<gene>
    <name evidence="1" type="ORF">HYH03_018037</name>
</gene>
<dbReference type="OrthoDB" id="549703at2759"/>
<sequence length="438" mass="45819">MARLLLKLTLLATVVGVGMWLFGWFDEVQTLDTDRLLSDLNSDIAPIEEVLETGTIVRESPKEQMRRAASAALSIIYVHAVPELYKQARNTPGLVNAVVRRMLNADLELAHEFIKAQRSAVSKRQPLPEAELVSTTLLALTKMAEEDEEMQDVLLGLRNATSTKALTALPQGEVLARIDELLDSGEPVWQVAAAVLLQSLAGARPYKRHVTSWVKARAARFIRLGTNMVETGASLNSTDAVHGGAALLELVASRPIGRALMAVSPAPALIMQIIVTLGGTNLTSTSSPCVGAAAAVLHQFAAAASAANASATDVQLAKVAVQNMTAAGLVAPLVREVRLAKFESLQPSLALLQALVEADGPEDGIAQEAVGAGLLSLSVQLLFKGGGGRGGGGVSCRGGCGGGRQFVVERGAGESIRGPAAGFVHHVLSRRCVFVGGG</sequence>
<dbReference type="Proteomes" id="UP000612055">
    <property type="component" value="Unassembled WGS sequence"/>
</dbReference>
<dbReference type="EMBL" id="JAEHOE010000190">
    <property type="protein sequence ID" value="KAG2483100.1"/>
    <property type="molecule type" value="Genomic_DNA"/>
</dbReference>
<proteinExistence type="predicted"/>
<protein>
    <submittedName>
        <fullName evidence="1">Uncharacterized protein</fullName>
    </submittedName>
</protein>
<evidence type="ECO:0000313" key="1">
    <source>
        <dbReference type="EMBL" id="KAG2483100.1"/>
    </source>
</evidence>
<comment type="caution">
    <text evidence="1">The sequence shown here is derived from an EMBL/GenBank/DDBJ whole genome shotgun (WGS) entry which is preliminary data.</text>
</comment>
<evidence type="ECO:0000313" key="2">
    <source>
        <dbReference type="Proteomes" id="UP000612055"/>
    </source>
</evidence>
<name>A0A836BNJ9_9CHLO</name>
<organism evidence="1 2">
    <name type="scientific">Edaphochlamys debaryana</name>
    <dbReference type="NCBI Taxonomy" id="47281"/>
    <lineage>
        <taxon>Eukaryota</taxon>
        <taxon>Viridiplantae</taxon>
        <taxon>Chlorophyta</taxon>
        <taxon>core chlorophytes</taxon>
        <taxon>Chlorophyceae</taxon>
        <taxon>CS clade</taxon>
        <taxon>Chlamydomonadales</taxon>
        <taxon>Chlamydomonadales incertae sedis</taxon>
        <taxon>Edaphochlamys</taxon>
    </lineage>
</organism>
<reference evidence="1" key="1">
    <citation type="journal article" date="2020" name="bioRxiv">
        <title>Comparative genomics of Chlamydomonas.</title>
        <authorList>
            <person name="Craig R.J."/>
            <person name="Hasan A.R."/>
            <person name="Ness R.W."/>
            <person name="Keightley P.D."/>
        </authorList>
    </citation>
    <scope>NUCLEOTIDE SEQUENCE</scope>
    <source>
        <strain evidence="1">CCAP 11/70</strain>
    </source>
</reference>
<accession>A0A836BNJ9</accession>
<keyword evidence="2" id="KW-1185">Reference proteome</keyword>